<name>A0A502FKB9_9SPHN</name>
<evidence type="ECO:0000313" key="10">
    <source>
        <dbReference type="Proteomes" id="UP000319931"/>
    </source>
</evidence>
<evidence type="ECO:0000256" key="2">
    <source>
        <dbReference type="ARBA" id="ARBA00012438"/>
    </source>
</evidence>
<dbReference type="Gene3D" id="3.30.565.10">
    <property type="entry name" value="Histidine kinase-like ATPase, C-terminal domain"/>
    <property type="match status" value="1"/>
</dbReference>
<dbReference type="GO" id="GO:0004673">
    <property type="term" value="F:protein histidine kinase activity"/>
    <property type="evidence" value="ECO:0007669"/>
    <property type="project" value="UniProtKB-EC"/>
</dbReference>
<comment type="caution">
    <text evidence="9">The sequence shown here is derived from an EMBL/GenBank/DDBJ whole genome shotgun (WGS) entry which is preliminary data.</text>
</comment>
<keyword evidence="5" id="KW-0547">Nucleotide-binding</keyword>
<dbReference type="PANTHER" id="PTHR41523:SF8">
    <property type="entry name" value="ETHYLENE RESPONSE SENSOR PROTEIN"/>
    <property type="match status" value="1"/>
</dbReference>
<keyword evidence="6" id="KW-0418">Kinase</keyword>
<dbReference type="PANTHER" id="PTHR41523">
    <property type="entry name" value="TWO-COMPONENT SYSTEM SENSOR PROTEIN"/>
    <property type="match status" value="1"/>
</dbReference>
<dbReference type="Pfam" id="PF07568">
    <property type="entry name" value="HisKA_2"/>
    <property type="match status" value="1"/>
</dbReference>
<proteinExistence type="predicted"/>
<protein>
    <recommendedName>
        <fullName evidence="2">histidine kinase</fullName>
        <ecNumber evidence="2">2.7.13.3</ecNumber>
    </recommendedName>
</protein>
<evidence type="ECO:0000256" key="6">
    <source>
        <dbReference type="ARBA" id="ARBA00022777"/>
    </source>
</evidence>
<evidence type="ECO:0000256" key="1">
    <source>
        <dbReference type="ARBA" id="ARBA00000085"/>
    </source>
</evidence>
<dbReference type="InterPro" id="IPR029016">
    <property type="entry name" value="GAF-like_dom_sf"/>
</dbReference>
<dbReference type="InterPro" id="IPR003594">
    <property type="entry name" value="HATPase_dom"/>
</dbReference>
<dbReference type="SMART" id="SM00911">
    <property type="entry name" value="HWE_HK"/>
    <property type="match status" value="1"/>
</dbReference>
<evidence type="ECO:0000256" key="7">
    <source>
        <dbReference type="ARBA" id="ARBA00022840"/>
    </source>
</evidence>
<evidence type="ECO:0000256" key="4">
    <source>
        <dbReference type="ARBA" id="ARBA00022679"/>
    </source>
</evidence>
<dbReference type="InterPro" id="IPR011495">
    <property type="entry name" value="Sig_transdc_His_kin_sub2_dim/P"/>
</dbReference>
<reference evidence="9 10" key="1">
    <citation type="journal article" date="2019" name="Environ. Microbiol.">
        <title>Species interactions and distinct microbial communities in high Arctic permafrost affected cryosols are associated with the CH4 and CO2 gas fluxes.</title>
        <authorList>
            <person name="Altshuler I."/>
            <person name="Hamel J."/>
            <person name="Turney S."/>
            <person name="Magnuson E."/>
            <person name="Levesque R."/>
            <person name="Greer C."/>
            <person name="Whyte L.G."/>
        </authorList>
    </citation>
    <scope>NUCLEOTIDE SEQUENCE [LARGE SCALE GENOMIC DNA]</scope>
    <source>
        <strain evidence="9 10">E6.1</strain>
    </source>
</reference>
<keyword evidence="10" id="KW-1185">Reference proteome</keyword>
<dbReference type="AlphaFoldDB" id="A0A502FKB9"/>
<keyword evidence="4" id="KW-0808">Transferase</keyword>
<evidence type="ECO:0000259" key="8">
    <source>
        <dbReference type="PROSITE" id="PS50109"/>
    </source>
</evidence>
<evidence type="ECO:0000313" key="9">
    <source>
        <dbReference type="EMBL" id="TPG49829.1"/>
    </source>
</evidence>
<dbReference type="SUPFAM" id="SSF55874">
    <property type="entry name" value="ATPase domain of HSP90 chaperone/DNA topoisomerase II/histidine kinase"/>
    <property type="match status" value="1"/>
</dbReference>
<dbReference type="EMBL" id="RCZC01000006">
    <property type="protein sequence ID" value="TPG49829.1"/>
    <property type="molecule type" value="Genomic_DNA"/>
</dbReference>
<keyword evidence="7" id="KW-0067">ATP-binding</keyword>
<dbReference type="RefSeq" id="WP_140851724.1">
    <property type="nucleotide sequence ID" value="NZ_RCZC01000006.1"/>
</dbReference>
<feature type="domain" description="Histidine kinase" evidence="8">
    <location>
        <begin position="231"/>
        <end position="420"/>
    </location>
</feature>
<dbReference type="InterPro" id="IPR005467">
    <property type="entry name" value="His_kinase_dom"/>
</dbReference>
<evidence type="ECO:0000256" key="5">
    <source>
        <dbReference type="ARBA" id="ARBA00022741"/>
    </source>
</evidence>
<comment type="catalytic activity">
    <reaction evidence="1">
        <text>ATP + protein L-histidine = ADP + protein N-phospho-L-histidine.</text>
        <dbReference type="EC" id="2.7.13.3"/>
    </reaction>
</comment>
<organism evidence="9 10">
    <name type="scientific">Sphingomonas glacialis</name>
    <dbReference type="NCBI Taxonomy" id="658225"/>
    <lineage>
        <taxon>Bacteria</taxon>
        <taxon>Pseudomonadati</taxon>
        <taxon>Pseudomonadota</taxon>
        <taxon>Alphaproteobacteria</taxon>
        <taxon>Sphingomonadales</taxon>
        <taxon>Sphingomonadaceae</taxon>
        <taxon>Sphingomonas</taxon>
    </lineage>
</organism>
<gene>
    <name evidence="9" type="ORF">EAH76_18370</name>
</gene>
<dbReference type="InterPro" id="IPR011102">
    <property type="entry name" value="Sig_transdc_His_kinase_HWE"/>
</dbReference>
<dbReference type="Gene3D" id="3.30.450.40">
    <property type="match status" value="1"/>
</dbReference>
<dbReference type="Pfam" id="PF13185">
    <property type="entry name" value="GAF_2"/>
    <property type="match status" value="1"/>
</dbReference>
<dbReference type="OrthoDB" id="7297573at2"/>
<dbReference type="InterPro" id="IPR003018">
    <property type="entry name" value="GAF"/>
</dbReference>
<dbReference type="Pfam" id="PF13581">
    <property type="entry name" value="HATPase_c_2"/>
    <property type="match status" value="1"/>
</dbReference>
<dbReference type="SMART" id="SM00065">
    <property type="entry name" value="GAF"/>
    <property type="match status" value="1"/>
</dbReference>
<dbReference type="SMART" id="SM00387">
    <property type="entry name" value="HATPase_c"/>
    <property type="match status" value="1"/>
</dbReference>
<evidence type="ECO:0000256" key="3">
    <source>
        <dbReference type="ARBA" id="ARBA00022553"/>
    </source>
</evidence>
<dbReference type="PROSITE" id="PS50109">
    <property type="entry name" value="HIS_KIN"/>
    <property type="match status" value="1"/>
</dbReference>
<keyword evidence="3" id="KW-0597">Phosphoprotein</keyword>
<dbReference type="GO" id="GO:0005524">
    <property type="term" value="F:ATP binding"/>
    <property type="evidence" value="ECO:0007669"/>
    <property type="project" value="UniProtKB-KW"/>
</dbReference>
<dbReference type="InterPro" id="IPR036890">
    <property type="entry name" value="HATPase_C_sf"/>
</dbReference>
<accession>A0A502FKB9</accession>
<dbReference type="SUPFAM" id="SSF55781">
    <property type="entry name" value="GAF domain-like"/>
    <property type="match status" value="1"/>
</dbReference>
<dbReference type="Proteomes" id="UP000319931">
    <property type="component" value="Unassembled WGS sequence"/>
</dbReference>
<dbReference type="EC" id="2.7.13.3" evidence="2"/>
<sequence>MTDDRTPVAAQTALLDGPSDDVVETPDCATNEPTSFTAAIEQVGAGSLLGYRLQQQAILSDFGLFALQCRDNEALLAKAAEMAADGMRTGLCKVLEYRPEQHDLLFRAGVGWRAGVIGVVSLAADDKSPAGFAFQNGTPVISNHLEGEDRFRTPQIMVEHGVRRAINVLISTTAGSWGVLEVDSPSAGQFEAADIAFLQGFANLLGVAMDRQDYERRLAEALDYQKVLVREASHRVKNSLTMLSSILHLQSRGNPLPEVSSALNEASGHIIAIARTHDQLWRQDTGRIELPALAEDLCASLSGQLPNVRIECEADAVSLHADQAVAVGLLITELVTNAAKHAYDDAGGRVLVSARAEGDSVVMTVCDFGKGLPPGFDLNNRSSASLGVQLIRTLARSLDGVVEVRPGEGACIAVTFPARPADG</sequence>